<evidence type="ECO:0000313" key="7">
    <source>
        <dbReference type="Proteomes" id="UP001153555"/>
    </source>
</evidence>
<gene>
    <name evidence="6" type="ORF">SHERM_14605</name>
</gene>
<comment type="caution">
    <text evidence="6">The sequence shown here is derived from an EMBL/GenBank/DDBJ whole genome shotgun (WGS) entry which is preliminary data.</text>
</comment>
<proteinExistence type="inferred from homology"/>
<keyword evidence="4" id="KW-0479">Metal-binding</keyword>
<evidence type="ECO:0000256" key="5">
    <source>
        <dbReference type="ARBA" id="ARBA00022842"/>
    </source>
</evidence>
<evidence type="ECO:0000256" key="1">
    <source>
        <dbReference type="ARBA" id="ARBA00007967"/>
    </source>
</evidence>
<name>A0A9N7MRN1_STRHE</name>
<keyword evidence="5" id="KW-0460">Magnesium</keyword>
<dbReference type="GO" id="GO:0046872">
    <property type="term" value="F:metal ion binding"/>
    <property type="evidence" value="ECO:0007669"/>
    <property type="project" value="UniProtKB-KW"/>
</dbReference>
<dbReference type="GO" id="GO:0032259">
    <property type="term" value="P:methylation"/>
    <property type="evidence" value="ECO:0007669"/>
    <property type="project" value="UniProtKB-KW"/>
</dbReference>
<keyword evidence="3" id="KW-0808">Transferase</keyword>
<accession>A0A9N7MRN1</accession>
<dbReference type="OrthoDB" id="1523883at2759"/>
<sequence>MAQVSPMTGGDDDTTSYVKNSTFQRDGLNAAKEAIREALTETLDLKTLLSGSTTFTIADLGCAAGPNTLLAIQAIIEIIGLMNRSQGALDPDKLEFKALLNDLPANDFNTLFSTLPELESCYVAGVPGSFYGRLFPRSSVHVAYTSSSLHWLSGPPAELRERGGPAWNPGRIHYTWSDDEAVVRAYERQYEEDMGVFLKARGDEVAAGGAVVIIMPGVPDRRTPHDVGIAITFLGSILMDMVNEGLLDQDLVDTFNFPHMYPSVEQMTWLVEKNGCFDVMKIELRNARPDLKAPIDMESAVRHLRAFTQGSIGAHFGSEIVHQLFERAFNRKTDLAQMLLSSGIEIGAQLFAVLKRK</sequence>
<dbReference type="Gene3D" id="3.40.50.150">
    <property type="entry name" value="Vaccinia Virus protein VP39"/>
    <property type="match status" value="1"/>
</dbReference>
<dbReference type="Proteomes" id="UP001153555">
    <property type="component" value="Unassembled WGS sequence"/>
</dbReference>
<evidence type="ECO:0000256" key="4">
    <source>
        <dbReference type="ARBA" id="ARBA00022723"/>
    </source>
</evidence>
<dbReference type="GO" id="GO:0008168">
    <property type="term" value="F:methyltransferase activity"/>
    <property type="evidence" value="ECO:0007669"/>
    <property type="project" value="UniProtKB-KW"/>
</dbReference>
<dbReference type="Gene3D" id="1.10.1200.270">
    <property type="entry name" value="Methyltransferase, alpha-helical capping domain"/>
    <property type="match status" value="1"/>
</dbReference>
<dbReference type="SUPFAM" id="SSF53335">
    <property type="entry name" value="S-adenosyl-L-methionine-dependent methyltransferases"/>
    <property type="match status" value="1"/>
</dbReference>
<dbReference type="InterPro" id="IPR029063">
    <property type="entry name" value="SAM-dependent_MTases_sf"/>
</dbReference>
<dbReference type="InterPro" id="IPR042086">
    <property type="entry name" value="MeTrfase_capping"/>
</dbReference>
<evidence type="ECO:0000313" key="6">
    <source>
        <dbReference type="EMBL" id="CAA0814306.1"/>
    </source>
</evidence>
<dbReference type="PANTHER" id="PTHR31009">
    <property type="entry name" value="S-ADENOSYL-L-METHIONINE:CARBOXYL METHYLTRANSFERASE FAMILY PROTEIN"/>
    <property type="match status" value="1"/>
</dbReference>
<keyword evidence="7" id="KW-1185">Reference proteome</keyword>
<dbReference type="InterPro" id="IPR005299">
    <property type="entry name" value="MeTrfase_7"/>
</dbReference>
<reference evidence="6" key="1">
    <citation type="submission" date="2019-12" db="EMBL/GenBank/DDBJ databases">
        <authorList>
            <person name="Scholes J."/>
        </authorList>
    </citation>
    <scope>NUCLEOTIDE SEQUENCE</scope>
</reference>
<dbReference type="AlphaFoldDB" id="A0A9N7MRN1"/>
<organism evidence="6 7">
    <name type="scientific">Striga hermonthica</name>
    <name type="common">Purple witchweed</name>
    <name type="synonym">Buchnera hermonthica</name>
    <dbReference type="NCBI Taxonomy" id="68872"/>
    <lineage>
        <taxon>Eukaryota</taxon>
        <taxon>Viridiplantae</taxon>
        <taxon>Streptophyta</taxon>
        <taxon>Embryophyta</taxon>
        <taxon>Tracheophyta</taxon>
        <taxon>Spermatophyta</taxon>
        <taxon>Magnoliopsida</taxon>
        <taxon>eudicotyledons</taxon>
        <taxon>Gunneridae</taxon>
        <taxon>Pentapetalae</taxon>
        <taxon>asterids</taxon>
        <taxon>lamiids</taxon>
        <taxon>Lamiales</taxon>
        <taxon>Orobanchaceae</taxon>
        <taxon>Buchnereae</taxon>
        <taxon>Striga</taxon>
    </lineage>
</organism>
<dbReference type="EMBL" id="CACSLK010012206">
    <property type="protein sequence ID" value="CAA0814306.1"/>
    <property type="molecule type" value="Genomic_DNA"/>
</dbReference>
<evidence type="ECO:0000256" key="3">
    <source>
        <dbReference type="ARBA" id="ARBA00022679"/>
    </source>
</evidence>
<comment type="similarity">
    <text evidence="1">Belongs to the methyltransferase superfamily. Type-7 methyltransferase family.</text>
</comment>
<evidence type="ECO:0000256" key="2">
    <source>
        <dbReference type="ARBA" id="ARBA00022603"/>
    </source>
</evidence>
<keyword evidence="2 6" id="KW-0489">Methyltransferase</keyword>
<dbReference type="Pfam" id="PF03492">
    <property type="entry name" value="Methyltransf_7"/>
    <property type="match status" value="1"/>
</dbReference>
<protein>
    <submittedName>
        <fullName evidence="6">S-adenosyl-L-methionine-dependent methyltransferases superfamily protein</fullName>
    </submittedName>
</protein>